<dbReference type="KEGG" id="hba:Hbal_3081"/>
<keyword evidence="1" id="KW-0805">Transcription regulation</keyword>
<dbReference type="AlphaFoldDB" id="C6XIE2"/>
<keyword evidence="3" id="KW-0804">Transcription</keyword>
<organism evidence="5 6">
    <name type="scientific">Hirschia baltica (strain ATCC 49814 / DSM 5838 / IFAM 1418)</name>
    <dbReference type="NCBI Taxonomy" id="582402"/>
    <lineage>
        <taxon>Bacteria</taxon>
        <taxon>Pseudomonadati</taxon>
        <taxon>Pseudomonadota</taxon>
        <taxon>Alphaproteobacteria</taxon>
        <taxon>Hyphomonadales</taxon>
        <taxon>Hyphomonadaceae</taxon>
        <taxon>Hirschia</taxon>
    </lineage>
</organism>
<dbReference type="InterPro" id="IPR028082">
    <property type="entry name" value="Peripla_BP_I"/>
</dbReference>
<dbReference type="OrthoDB" id="234496at2"/>
<name>C6XIE2_HIRBI</name>
<dbReference type="Pfam" id="PF13377">
    <property type="entry name" value="Peripla_BP_3"/>
    <property type="match status" value="1"/>
</dbReference>
<proteinExistence type="predicted"/>
<dbReference type="InterPro" id="IPR000843">
    <property type="entry name" value="HTH_LacI"/>
</dbReference>
<dbReference type="PANTHER" id="PTHR30146">
    <property type="entry name" value="LACI-RELATED TRANSCRIPTIONAL REPRESSOR"/>
    <property type="match status" value="1"/>
</dbReference>
<dbReference type="InterPro" id="IPR010982">
    <property type="entry name" value="Lambda_DNA-bd_dom_sf"/>
</dbReference>
<dbReference type="Gene3D" id="1.10.260.40">
    <property type="entry name" value="lambda repressor-like DNA-binding domains"/>
    <property type="match status" value="1"/>
</dbReference>
<protein>
    <submittedName>
        <fullName evidence="5">Transcriptional regulator, LacI family</fullName>
    </submittedName>
</protein>
<dbReference type="InterPro" id="IPR046335">
    <property type="entry name" value="LacI/GalR-like_sensor"/>
</dbReference>
<dbReference type="PRINTS" id="PR00036">
    <property type="entry name" value="HTHLACI"/>
</dbReference>
<dbReference type="RefSeq" id="WP_015828899.1">
    <property type="nucleotide sequence ID" value="NC_012982.1"/>
</dbReference>
<dbReference type="PROSITE" id="PS00356">
    <property type="entry name" value="HTH_LACI_1"/>
    <property type="match status" value="1"/>
</dbReference>
<dbReference type="GO" id="GO:0003700">
    <property type="term" value="F:DNA-binding transcription factor activity"/>
    <property type="evidence" value="ECO:0007669"/>
    <property type="project" value="TreeGrafter"/>
</dbReference>
<evidence type="ECO:0000259" key="4">
    <source>
        <dbReference type="PROSITE" id="PS50932"/>
    </source>
</evidence>
<dbReference type="CDD" id="cd01545">
    <property type="entry name" value="PBP1_SalR"/>
    <property type="match status" value="1"/>
</dbReference>
<keyword evidence="2" id="KW-0238">DNA-binding</keyword>
<dbReference type="eggNOG" id="COG1609">
    <property type="taxonomic scope" value="Bacteria"/>
</dbReference>
<dbReference type="Gene3D" id="3.40.50.2300">
    <property type="match status" value="2"/>
</dbReference>
<dbReference type="EMBL" id="CP001678">
    <property type="protein sequence ID" value="ACT60749.1"/>
    <property type="molecule type" value="Genomic_DNA"/>
</dbReference>
<dbReference type="STRING" id="582402.Hbal_3081"/>
<dbReference type="PANTHER" id="PTHR30146:SF153">
    <property type="entry name" value="LACTOSE OPERON REPRESSOR"/>
    <property type="match status" value="1"/>
</dbReference>
<dbReference type="GO" id="GO:0000976">
    <property type="term" value="F:transcription cis-regulatory region binding"/>
    <property type="evidence" value="ECO:0007669"/>
    <property type="project" value="TreeGrafter"/>
</dbReference>
<dbReference type="SMART" id="SM00354">
    <property type="entry name" value="HTH_LACI"/>
    <property type="match status" value="1"/>
</dbReference>
<dbReference type="Proteomes" id="UP000002745">
    <property type="component" value="Chromosome"/>
</dbReference>
<evidence type="ECO:0000313" key="6">
    <source>
        <dbReference type="Proteomes" id="UP000002745"/>
    </source>
</evidence>
<dbReference type="PROSITE" id="PS50932">
    <property type="entry name" value="HTH_LACI_2"/>
    <property type="match status" value="1"/>
</dbReference>
<evidence type="ECO:0000256" key="2">
    <source>
        <dbReference type="ARBA" id="ARBA00023125"/>
    </source>
</evidence>
<dbReference type="HOGENOM" id="CLU_037628_6_4_5"/>
<gene>
    <name evidence="5" type="ordered locus">Hbal_3081</name>
</gene>
<evidence type="ECO:0000313" key="5">
    <source>
        <dbReference type="EMBL" id="ACT60749.1"/>
    </source>
</evidence>
<dbReference type="Pfam" id="PF00356">
    <property type="entry name" value="LacI"/>
    <property type="match status" value="1"/>
</dbReference>
<feature type="domain" description="HTH lacI-type" evidence="4">
    <location>
        <begin position="6"/>
        <end position="60"/>
    </location>
</feature>
<dbReference type="SUPFAM" id="SSF53822">
    <property type="entry name" value="Periplasmic binding protein-like I"/>
    <property type="match status" value="1"/>
</dbReference>
<dbReference type="CDD" id="cd01392">
    <property type="entry name" value="HTH_LacI"/>
    <property type="match status" value="1"/>
</dbReference>
<evidence type="ECO:0000256" key="1">
    <source>
        <dbReference type="ARBA" id="ARBA00023015"/>
    </source>
</evidence>
<evidence type="ECO:0000256" key="3">
    <source>
        <dbReference type="ARBA" id="ARBA00023163"/>
    </source>
</evidence>
<sequence length="344" mass="37752">MNGLPPKMKDVAELAGVSIKTVSRVLNNEPHVKDELRDKVKNAIEALGYVPSANARSLRSNRGYKIHYIMHNNRSNYVNSIQAGTIQTCQDHGYQLVVSMLKNIDAMSDDEIVQRLERLPTHGAPDGAVLVSPLSNHPKVNDILKGMKIPIARIGPNDIEDDEYDVKINEREAAQEITEYLIKLGHHRIGFIRGKEDQNATLERYNGYVDALKAHKLEIDPTLTQPGNFEFESGFTAGKHLLTLSNSPSAIFASNDDMAAGVLSAAHQLGVSVPDQLSVVGFDDSELASKIWPTLTTIRQPLLELGSVATELLIAKSQNTKDVSTKNFLPHKLIIRNSTGPAPA</sequence>
<accession>C6XIE2</accession>
<dbReference type="SUPFAM" id="SSF47413">
    <property type="entry name" value="lambda repressor-like DNA-binding domains"/>
    <property type="match status" value="1"/>
</dbReference>
<reference evidence="6" key="1">
    <citation type="journal article" date="2011" name="J. Bacteriol.">
        <title>Genome sequences of eight morphologically diverse alphaproteobacteria.</title>
        <authorList>
            <consortium name="US DOE Joint Genome Institute"/>
            <person name="Brown P.J."/>
            <person name="Kysela D.T."/>
            <person name="Buechlein A."/>
            <person name="Hemmerich C."/>
            <person name="Brun Y.V."/>
        </authorList>
    </citation>
    <scope>NUCLEOTIDE SEQUENCE [LARGE SCALE GENOMIC DNA]</scope>
    <source>
        <strain evidence="6">ATCC 49814 / DSM 5838 / IFAM 1418</strain>
    </source>
</reference>
<keyword evidence="6" id="KW-1185">Reference proteome</keyword>